<gene>
    <name evidence="2" type="ORF">NRB56_08560</name>
</gene>
<comment type="caution">
    <text evidence="2">The sequence shown here is derived from an EMBL/GenBank/DDBJ whole genome shotgun (WGS) entry which is preliminary data.</text>
</comment>
<protein>
    <submittedName>
        <fullName evidence="2">Uncharacterized protein</fullName>
    </submittedName>
</protein>
<feature type="compositionally biased region" description="Low complexity" evidence="1">
    <location>
        <begin position="126"/>
        <end position="148"/>
    </location>
</feature>
<evidence type="ECO:0000256" key="1">
    <source>
        <dbReference type="SAM" id="MobiDB-lite"/>
    </source>
</evidence>
<dbReference type="InterPro" id="IPR036689">
    <property type="entry name" value="ESAT-6-like_sf"/>
</dbReference>
<dbReference type="Gene3D" id="1.10.287.1060">
    <property type="entry name" value="ESAT-6-like"/>
    <property type="match status" value="1"/>
</dbReference>
<accession>A0A7K0DHL3</accession>
<dbReference type="RefSeq" id="WP_194290720.1">
    <property type="nucleotide sequence ID" value="NZ_WEGI01000002.1"/>
</dbReference>
<dbReference type="Pfam" id="PF06013">
    <property type="entry name" value="WXG100"/>
    <property type="match status" value="1"/>
</dbReference>
<dbReference type="EMBL" id="WEGI01000002">
    <property type="protein sequence ID" value="MQY25300.1"/>
    <property type="molecule type" value="Genomic_DNA"/>
</dbReference>
<dbReference type="InterPro" id="IPR010310">
    <property type="entry name" value="T7SS_ESAT-6-like"/>
</dbReference>
<evidence type="ECO:0000313" key="3">
    <source>
        <dbReference type="Proteomes" id="UP000431401"/>
    </source>
</evidence>
<feature type="compositionally biased region" description="Basic and acidic residues" evidence="1">
    <location>
        <begin position="296"/>
        <end position="306"/>
    </location>
</feature>
<name>A0A7K0DHL3_9NOCA</name>
<keyword evidence="3" id="KW-1185">Reference proteome</keyword>
<sequence>MGEQFSADLDALRDHAAAFDRIGAEVYTAVQRLLSALEAGGAPWGNDDTGKAFADSYVPEYQQTRTNLNDLAQVARQSGSDLRQLADNFENQDLIGGRHLRDSPISQSAIAPRYSNDTAPITVMNSPSGSAPTGGTTASSTPSAPAGTIGNPAGISAPGSGDRFAPSEHDGGARHAGPAGADADSGSRRAADSDRNSAPDESDSPATGNPTGAGESDEPGVSGAAGAAPAAEIPAPTTPSWSDATTERRTGRTPWNTARGPATGPAMDGAAGTAPRDGSAETSPRGPGRPAARPAGRSDRPGRRTAEPVPPRSGESVAARLVRELAERHGVTAFGFDTPAVPDEVLFEIVAAVDDVLPRYPMIVLGAIGIAALPEGETTRLEWDTEPAPASAAVRPRVFTDTPARRITIGPPPARITLSANAATDPEALRQETSAAVRAGLIASGSARRPVYSSIVREMGGALDLAGDFRARRATQRGLLSAYLPGLPAADRASLRRTVSGFREWRAQLSGRSFVAGRLAPAAALSEAFTEVALNSAQAAPPARVLHDLLVDAAEASGRHRDRASGTGARTRAGELH</sequence>
<feature type="region of interest" description="Disordered" evidence="1">
    <location>
        <begin position="113"/>
        <end position="316"/>
    </location>
</feature>
<evidence type="ECO:0000313" key="2">
    <source>
        <dbReference type="EMBL" id="MQY25300.1"/>
    </source>
</evidence>
<dbReference type="Proteomes" id="UP000431401">
    <property type="component" value="Unassembled WGS sequence"/>
</dbReference>
<feature type="compositionally biased region" description="Low complexity" evidence="1">
    <location>
        <begin position="224"/>
        <end position="239"/>
    </location>
</feature>
<feature type="region of interest" description="Disordered" evidence="1">
    <location>
        <begin position="557"/>
        <end position="577"/>
    </location>
</feature>
<dbReference type="SUPFAM" id="SSF140453">
    <property type="entry name" value="EsxAB dimer-like"/>
    <property type="match status" value="1"/>
</dbReference>
<feature type="compositionally biased region" description="Low complexity" evidence="1">
    <location>
        <begin position="284"/>
        <end position="295"/>
    </location>
</feature>
<proteinExistence type="predicted"/>
<feature type="compositionally biased region" description="Basic and acidic residues" evidence="1">
    <location>
        <begin position="185"/>
        <end position="198"/>
    </location>
</feature>
<organism evidence="2 3">
    <name type="scientific">Nocardia aurantia</name>
    <dbReference type="NCBI Taxonomy" id="2585199"/>
    <lineage>
        <taxon>Bacteria</taxon>
        <taxon>Bacillati</taxon>
        <taxon>Actinomycetota</taxon>
        <taxon>Actinomycetes</taxon>
        <taxon>Mycobacteriales</taxon>
        <taxon>Nocardiaceae</taxon>
        <taxon>Nocardia</taxon>
    </lineage>
</organism>
<dbReference type="AlphaFoldDB" id="A0A7K0DHL3"/>
<feature type="compositionally biased region" description="Polar residues" evidence="1">
    <location>
        <begin position="113"/>
        <end position="125"/>
    </location>
</feature>
<reference evidence="2 3" key="1">
    <citation type="submission" date="2019-10" db="EMBL/GenBank/DDBJ databases">
        <title>Nocardia macrotermitis sp. nov. and Nocardia aurantia sp. nov., isolated from the gut of fungus growing-termite Macrotermes natalensis.</title>
        <authorList>
            <person name="Benndorf R."/>
            <person name="Schwitalla J."/>
            <person name="Martin K."/>
            <person name="De Beer W."/>
            <person name="Kaster A.-K."/>
            <person name="Vollmers J."/>
            <person name="Poulsen M."/>
            <person name="Beemelmanns C."/>
        </authorList>
    </citation>
    <scope>NUCLEOTIDE SEQUENCE [LARGE SCALE GENOMIC DNA]</scope>
    <source>
        <strain evidence="2 3">RB56</strain>
    </source>
</reference>